<accession>A0A7G1I8E9</accession>
<proteinExistence type="predicted"/>
<keyword evidence="2" id="KW-1185">Reference proteome</keyword>
<dbReference type="EMBL" id="AP023343">
    <property type="protein sequence ID" value="BCI86065.1"/>
    <property type="molecule type" value="Genomic_DNA"/>
</dbReference>
<evidence type="ECO:0008006" key="3">
    <source>
        <dbReference type="Google" id="ProtNLM"/>
    </source>
</evidence>
<gene>
    <name evidence="1" type="ORF">NIIDMKKI_12710</name>
</gene>
<organism evidence="1 2">
    <name type="scientific">Mycobacterium kansasii</name>
    <dbReference type="NCBI Taxonomy" id="1768"/>
    <lineage>
        <taxon>Bacteria</taxon>
        <taxon>Bacillati</taxon>
        <taxon>Actinomycetota</taxon>
        <taxon>Actinomycetes</taxon>
        <taxon>Mycobacteriales</taxon>
        <taxon>Mycobacteriaceae</taxon>
        <taxon>Mycobacterium</taxon>
    </lineage>
</organism>
<reference evidence="1 2" key="1">
    <citation type="submission" date="2020-07" db="EMBL/GenBank/DDBJ databases">
        <title>Mycobacterium kansasii (former subtype) with zoonotic potential isolated from diseased indoor pet cat, Japan.</title>
        <authorList>
            <person name="Fukano H."/>
            <person name="Terazono T."/>
            <person name="Hoshino Y."/>
        </authorList>
    </citation>
    <scope>NUCLEOTIDE SEQUENCE [LARGE SCALE GENOMIC DNA]</scope>
    <source>
        <strain evidence="1 2">Kuro-I</strain>
    </source>
</reference>
<name>A0A7G1I8E9_MYCKA</name>
<dbReference type="Proteomes" id="UP000516380">
    <property type="component" value="Chromosome"/>
</dbReference>
<dbReference type="AlphaFoldDB" id="A0A7G1I8E9"/>
<protein>
    <recommendedName>
        <fullName evidence="3">HTH merR-type domain-containing protein</fullName>
    </recommendedName>
</protein>
<evidence type="ECO:0000313" key="2">
    <source>
        <dbReference type="Proteomes" id="UP000516380"/>
    </source>
</evidence>
<evidence type="ECO:0000313" key="1">
    <source>
        <dbReference type="EMBL" id="BCI86065.1"/>
    </source>
</evidence>
<sequence length="63" mass="7523">MPVDDWVRPYKAVLYVQARGFELFNEATLRHYAYRTNLLPKPKKVGKYAYYRLSDVDRLIEAL</sequence>